<feature type="transmembrane region" description="Helical" evidence="6">
    <location>
        <begin position="105"/>
        <end position="125"/>
    </location>
</feature>
<dbReference type="PANTHER" id="PTHR35402:SF1">
    <property type="entry name" value="TYPE II SECRETION SYSTEM PROTEIN GSPF DOMAIN-CONTAINING PROTEIN"/>
    <property type="match status" value="1"/>
</dbReference>
<evidence type="ECO:0000313" key="8">
    <source>
        <dbReference type="EMBL" id="HDS11070.1"/>
    </source>
</evidence>
<reference evidence="8" key="1">
    <citation type="journal article" date="2020" name="mSystems">
        <title>Genome- and Community-Level Interaction Insights into Carbon Utilization and Element Cycling Functions of Hydrothermarchaeota in Hydrothermal Sediment.</title>
        <authorList>
            <person name="Zhou Z."/>
            <person name="Liu Y."/>
            <person name="Xu W."/>
            <person name="Pan J."/>
            <person name="Luo Z.H."/>
            <person name="Li M."/>
        </authorList>
    </citation>
    <scope>NUCLEOTIDE SEQUENCE [LARGE SCALE GENOMIC DNA]</scope>
    <source>
        <strain evidence="8">SpSt-123</strain>
    </source>
</reference>
<dbReference type="AlphaFoldDB" id="A0A7C1IDY0"/>
<dbReference type="GO" id="GO:0005886">
    <property type="term" value="C:plasma membrane"/>
    <property type="evidence" value="ECO:0007669"/>
    <property type="project" value="UniProtKB-SubCell"/>
</dbReference>
<feature type="transmembrane region" description="Helical" evidence="6">
    <location>
        <begin position="299"/>
        <end position="318"/>
    </location>
</feature>
<feature type="domain" description="Type II secretion system protein GspF" evidence="7">
    <location>
        <begin position="144"/>
        <end position="271"/>
    </location>
</feature>
<sequence length="603" mass="66244">MRLTLPKLRFRDKNKKKAPQRKPGELRASLGEIYALTALILFEGLAKRLVKTFEIDKAIDRAGMNVHPVLYLSKAHLNTFIIFLAVLIPTTISLLLASTTLVAKIIMVLIVITAPVVTFAIHLALPSFRAGDRKSGVETELPFFMAYASAMMRGGLSIEKIIERIADLRVFKAMREEAQRVLTNIRIFGQDPMTAIENVVRHHPCTVFRDLMLGYTITLRTGGDVVHYMEIRTQEIFEARMSEIKRITERLSSFLELYIVIGVIMSITIFVFFAVSGTLSAATAGRPVGQVQASLFMPSLYNFVILPLLGLVVLFMIHASQPKTPIPLTIPYYVLLGMAPLAALSFLATLSLTGGTNALYGSIGVREVQSLMISATVAALVLSVPPWLSYRALMRGHRGLVSATADFLREMSEIRKTGLSPEKCFVQLSTKDFRNLTPIVSKIGVAISLGLSIEDAMRRVLRRIREWFVIAIFRFLTDTIVVGGGSPEVIDMLARFTQTLSEMESELRRRMRSYVLLPYFGAVMLAASPIIIIGLLATAGGISTESLGPLMAVLGLGSLVNSYIMGLIAGKTGELSVAAGFKHAALMVVITTTATLLAIRQYT</sequence>
<feature type="transmembrane region" description="Helical" evidence="6">
    <location>
        <begin position="80"/>
        <end position="99"/>
    </location>
</feature>
<keyword evidence="3 6" id="KW-0812">Transmembrane</keyword>
<accession>A0A7C1IDY0</accession>
<feature type="transmembrane region" description="Helical" evidence="6">
    <location>
        <begin position="255"/>
        <end position="279"/>
    </location>
</feature>
<evidence type="ECO:0000256" key="3">
    <source>
        <dbReference type="ARBA" id="ARBA00022692"/>
    </source>
</evidence>
<feature type="transmembrane region" description="Helical" evidence="6">
    <location>
        <begin position="550"/>
        <end position="569"/>
    </location>
</feature>
<keyword evidence="5 6" id="KW-0472">Membrane</keyword>
<keyword evidence="2" id="KW-1003">Cell membrane</keyword>
<evidence type="ECO:0000256" key="1">
    <source>
        <dbReference type="ARBA" id="ARBA00004651"/>
    </source>
</evidence>
<name>A0A7C1IDY0_9CREN</name>
<dbReference type="EMBL" id="DSDY01000167">
    <property type="protein sequence ID" value="HDS11070.1"/>
    <property type="molecule type" value="Genomic_DNA"/>
</dbReference>
<dbReference type="Pfam" id="PF00482">
    <property type="entry name" value="T2SSF"/>
    <property type="match status" value="2"/>
</dbReference>
<dbReference type="InterPro" id="IPR056569">
    <property type="entry name" value="ArlJ-like"/>
</dbReference>
<evidence type="ECO:0000259" key="7">
    <source>
        <dbReference type="Pfam" id="PF00482"/>
    </source>
</evidence>
<evidence type="ECO:0000256" key="6">
    <source>
        <dbReference type="SAM" id="Phobius"/>
    </source>
</evidence>
<evidence type="ECO:0000256" key="4">
    <source>
        <dbReference type="ARBA" id="ARBA00022989"/>
    </source>
</evidence>
<comment type="subcellular location">
    <subcellularLocation>
        <location evidence="1">Cell membrane</location>
        <topology evidence="1">Multi-pass membrane protein</topology>
    </subcellularLocation>
</comment>
<feature type="transmembrane region" description="Helical" evidence="6">
    <location>
        <begin position="581"/>
        <end position="599"/>
    </location>
</feature>
<gene>
    <name evidence="8" type="ORF">ENO04_05615</name>
</gene>
<protein>
    <recommendedName>
        <fullName evidence="7">Type II secretion system protein GspF domain-containing protein</fullName>
    </recommendedName>
</protein>
<organism evidence="8">
    <name type="scientific">Fervidicoccus fontis</name>
    <dbReference type="NCBI Taxonomy" id="683846"/>
    <lineage>
        <taxon>Archaea</taxon>
        <taxon>Thermoproteota</taxon>
        <taxon>Thermoprotei</taxon>
        <taxon>Fervidicoccales</taxon>
        <taxon>Fervidicoccaceae</taxon>
        <taxon>Fervidicoccus</taxon>
    </lineage>
</organism>
<comment type="caution">
    <text evidence="8">The sequence shown here is derived from an EMBL/GenBank/DDBJ whole genome shotgun (WGS) entry which is preliminary data.</text>
</comment>
<feature type="transmembrane region" description="Helical" evidence="6">
    <location>
        <begin position="330"/>
        <end position="350"/>
    </location>
</feature>
<evidence type="ECO:0000256" key="2">
    <source>
        <dbReference type="ARBA" id="ARBA00022475"/>
    </source>
</evidence>
<evidence type="ECO:0000256" key="5">
    <source>
        <dbReference type="ARBA" id="ARBA00023136"/>
    </source>
</evidence>
<proteinExistence type="predicted"/>
<feature type="transmembrane region" description="Helical" evidence="6">
    <location>
        <begin position="516"/>
        <end position="538"/>
    </location>
</feature>
<dbReference type="PANTHER" id="PTHR35402">
    <property type="entry name" value="INTEGRAL MEMBRANE PROTEIN-RELATED"/>
    <property type="match status" value="1"/>
</dbReference>
<dbReference type="InterPro" id="IPR018076">
    <property type="entry name" value="T2SS_GspF_dom"/>
</dbReference>
<feature type="transmembrane region" description="Helical" evidence="6">
    <location>
        <begin position="370"/>
        <end position="388"/>
    </location>
</feature>
<feature type="domain" description="Type II secretion system protein GspF" evidence="7">
    <location>
        <begin position="407"/>
        <end position="527"/>
    </location>
</feature>
<keyword evidence="4 6" id="KW-1133">Transmembrane helix</keyword>